<dbReference type="Pfam" id="PF01844">
    <property type="entry name" value="HNH"/>
    <property type="match status" value="1"/>
</dbReference>
<evidence type="ECO:0000259" key="1">
    <source>
        <dbReference type="SMART" id="SM00507"/>
    </source>
</evidence>
<proteinExistence type="predicted"/>
<dbReference type="GO" id="GO:0008270">
    <property type="term" value="F:zinc ion binding"/>
    <property type="evidence" value="ECO:0007669"/>
    <property type="project" value="InterPro"/>
</dbReference>
<gene>
    <name evidence="2" type="ORF">LCGC14_2344640</name>
</gene>
<feature type="domain" description="HNH nuclease" evidence="1">
    <location>
        <begin position="169"/>
        <end position="220"/>
    </location>
</feature>
<comment type="caution">
    <text evidence="2">The sequence shown here is derived from an EMBL/GenBank/DDBJ whole genome shotgun (WGS) entry which is preliminary data.</text>
</comment>
<protein>
    <recommendedName>
        <fullName evidence="1">HNH nuclease domain-containing protein</fullName>
    </recommendedName>
</protein>
<accession>A0A0F9CAW6</accession>
<dbReference type="PANTHER" id="PTHR33877">
    <property type="entry name" value="SLL1193 PROTEIN"/>
    <property type="match status" value="1"/>
</dbReference>
<dbReference type="Gene3D" id="1.10.30.50">
    <property type="match status" value="1"/>
</dbReference>
<sequence>MVCTIESCDKPHHARGWCAMHYGRWLKHGSLTITSGQRQHDETCSIEHCKEAYKARGWCNMHYRRWSKHGDPNKVRSVQYRKCSIVLCYKPYEARGWCTKHYRRWRTHGNPMITLRQPQIQHPEMCTVEGCDRKYAGKGLCLSHYQGRISHPKRRARKKGAIINDFSLDQWTEILEEFNYRCSYCGKGNVSLTQDHVLPLSKEGNHTFDNIVPACKSCNSRKGASVGKYTPNFRSDIEMQYG</sequence>
<dbReference type="EMBL" id="LAZR01033996">
    <property type="protein sequence ID" value="KKL46533.1"/>
    <property type="molecule type" value="Genomic_DNA"/>
</dbReference>
<organism evidence="2">
    <name type="scientific">marine sediment metagenome</name>
    <dbReference type="NCBI Taxonomy" id="412755"/>
    <lineage>
        <taxon>unclassified sequences</taxon>
        <taxon>metagenomes</taxon>
        <taxon>ecological metagenomes</taxon>
    </lineage>
</organism>
<dbReference type="PANTHER" id="PTHR33877:SF2">
    <property type="entry name" value="OS07G0170200 PROTEIN"/>
    <property type="match status" value="1"/>
</dbReference>
<dbReference type="CDD" id="cd00085">
    <property type="entry name" value="HNHc"/>
    <property type="match status" value="1"/>
</dbReference>
<dbReference type="GO" id="GO:0004519">
    <property type="term" value="F:endonuclease activity"/>
    <property type="evidence" value="ECO:0007669"/>
    <property type="project" value="InterPro"/>
</dbReference>
<name>A0A0F9CAW6_9ZZZZ</name>
<dbReference type="SMART" id="SM00507">
    <property type="entry name" value="HNHc"/>
    <property type="match status" value="1"/>
</dbReference>
<reference evidence="2" key="1">
    <citation type="journal article" date="2015" name="Nature">
        <title>Complex archaea that bridge the gap between prokaryotes and eukaryotes.</title>
        <authorList>
            <person name="Spang A."/>
            <person name="Saw J.H."/>
            <person name="Jorgensen S.L."/>
            <person name="Zaremba-Niedzwiedzka K."/>
            <person name="Martijn J."/>
            <person name="Lind A.E."/>
            <person name="van Eijk R."/>
            <person name="Schleper C."/>
            <person name="Guy L."/>
            <person name="Ettema T.J."/>
        </authorList>
    </citation>
    <scope>NUCLEOTIDE SEQUENCE</scope>
</reference>
<dbReference type="InterPro" id="IPR002711">
    <property type="entry name" value="HNH"/>
</dbReference>
<dbReference type="InterPro" id="IPR052892">
    <property type="entry name" value="NA-targeting_endonuclease"/>
</dbReference>
<dbReference type="GO" id="GO:0003676">
    <property type="term" value="F:nucleic acid binding"/>
    <property type="evidence" value="ECO:0007669"/>
    <property type="project" value="InterPro"/>
</dbReference>
<dbReference type="InterPro" id="IPR003615">
    <property type="entry name" value="HNH_nuc"/>
</dbReference>
<evidence type="ECO:0000313" key="2">
    <source>
        <dbReference type="EMBL" id="KKL46533.1"/>
    </source>
</evidence>
<dbReference type="AlphaFoldDB" id="A0A0F9CAW6"/>